<keyword evidence="9" id="KW-1185">Reference proteome</keyword>
<dbReference type="InterPro" id="IPR036259">
    <property type="entry name" value="MFS_trans_sf"/>
</dbReference>
<dbReference type="VEuPathDB" id="VectorBase:HLOH_061777"/>
<protein>
    <recommendedName>
        <fullName evidence="10">Monocarboxylate transporter</fullName>
    </recommendedName>
</protein>
<accession>A0A9J6GSK5</accession>
<evidence type="ECO:0000256" key="4">
    <source>
        <dbReference type="ARBA" id="ARBA00022989"/>
    </source>
</evidence>
<dbReference type="Gene3D" id="1.20.1250.20">
    <property type="entry name" value="MFS general substrate transporter like domains"/>
    <property type="match status" value="1"/>
</dbReference>
<feature type="region of interest" description="Disordered" evidence="6">
    <location>
        <begin position="87"/>
        <end position="126"/>
    </location>
</feature>
<dbReference type="SUPFAM" id="SSF103473">
    <property type="entry name" value="MFS general substrate transporter"/>
    <property type="match status" value="1"/>
</dbReference>
<dbReference type="Proteomes" id="UP000821853">
    <property type="component" value="Unassembled WGS sequence"/>
</dbReference>
<keyword evidence="5 7" id="KW-0472">Membrane</keyword>
<comment type="subcellular location">
    <subcellularLocation>
        <location evidence="1">Membrane</location>
        <topology evidence="1">Multi-pass membrane protein</topology>
    </subcellularLocation>
</comment>
<feature type="transmembrane region" description="Helical" evidence="7">
    <location>
        <begin position="302"/>
        <end position="320"/>
    </location>
</feature>
<dbReference type="PANTHER" id="PTHR43385">
    <property type="entry name" value="RIBOFLAVIN TRANSPORTER RIBJ"/>
    <property type="match status" value="1"/>
</dbReference>
<reference evidence="8 9" key="1">
    <citation type="journal article" date="2020" name="Cell">
        <title>Large-Scale Comparative Analyses of Tick Genomes Elucidate Their Genetic Diversity and Vector Capacities.</title>
        <authorList>
            <consortium name="Tick Genome and Microbiome Consortium (TIGMIC)"/>
            <person name="Jia N."/>
            <person name="Wang J."/>
            <person name="Shi W."/>
            <person name="Du L."/>
            <person name="Sun Y."/>
            <person name="Zhan W."/>
            <person name="Jiang J.F."/>
            <person name="Wang Q."/>
            <person name="Zhang B."/>
            <person name="Ji P."/>
            <person name="Bell-Sakyi L."/>
            <person name="Cui X.M."/>
            <person name="Yuan T.T."/>
            <person name="Jiang B.G."/>
            <person name="Yang W.F."/>
            <person name="Lam T.T."/>
            <person name="Chang Q.C."/>
            <person name="Ding S.J."/>
            <person name="Wang X.J."/>
            <person name="Zhu J.G."/>
            <person name="Ruan X.D."/>
            <person name="Zhao L."/>
            <person name="Wei J.T."/>
            <person name="Ye R.Z."/>
            <person name="Que T.C."/>
            <person name="Du C.H."/>
            <person name="Zhou Y.H."/>
            <person name="Cheng J.X."/>
            <person name="Dai P.F."/>
            <person name="Guo W.B."/>
            <person name="Han X.H."/>
            <person name="Huang E.J."/>
            <person name="Li L.F."/>
            <person name="Wei W."/>
            <person name="Gao Y.C."/>
            <person name="Liu J.Z."/>
            <person name="Shao H.Z."/>
            <person name="Wang X."/>
            <person name="Wang C.C."/>
            <person name="Yang T.C."/>
            <person name="Huo Q.B."/>
            <person name="Li W."/>
            <person name="Chen H.Y."/>
            <person name="Chen S.E."/>
            <person name="Zhou L.G."/>
            <person name="Ni X.B."/>
            <person name="Tian J.H."/>
            <person name="Sheng Y."/>
            <person name="Liu T."/>
            <person name="Pan Y.S."/>
            <person name="Xia L.Y."/>
            <person name="Li J."/>
            <person name="Zhao F."/>
            <person name="Cao W.C."/>
        </authorList>
    </citation>
    <scope>NUCLEOTIDE SEQUENCE [LARGE SCALE GENOMIC DNA]</scope>
    <source>
        <strain evidence="8">HaeL-2018</strain>
    </source>
</reference>
<dbReference type="PANTHER" id="PTHR43385:SF1">
    <property type="entry name" value="RIBOFLAVIN TRANSPORTER RIBJ"/>
    <property type="match status" value="1"/>
</dbReference>
<evidence type="ECO:0000313" key="8">
    <source>
        <dbReference type="EMBL" id="KAH9378418.1"/>
    </source>
</evidence>
<gene>
    <name evidence="8" type="ORF">HPB48_007230</name>
</gene>
<evidence type="ECO:0000256" key="6">
    <source>
        <dbReference type="SAM" id="MobiDB-lite"/>
    </source>
</evidence>
<keyword evidence="4 7" id="KW-1133">Transmembrane helix</keyword>
<comment type="caution">
    <text evidence="8">The sequence shown here is derived from an EMBL/GenBank/DDBJ whole genome shotgun (WGS) entry which is preliminary data.</text>
</comment>
<evidence type="ECO:0000256" key="5">
    <source>
        <dbReference type="ARBA" id="ARBA00023136"/>
    </source>
</evidence>
<keyword evidence="3 7" id="KW-0812">Transmembrane</keyword>
<dbReference type="AlphaFoldDB" id="A0A9J6GSK5"/>
<dbReference type="GO" id="GO:0016020">
    <property type="term" value="C:membrane"/>
    <property type="evidence" value="ECO:0007669"/>
    <property type="project" value="UniProtKB-SubCell"/>
</dbReference>
<evidence type="ECO:0000256" key="1">
    <source>
        <dbReference type="ARBA" id="ARBA00004141"/>
    </source>
</evidence>
<feature type="transmembrane region" description="Helical" evidence="7">
    <location>
        <begin position="278"/>
        <end position="296"/>
    </location>
</feature>
<evidence type="ECO:0000256" key="7">
    <source>
        <dbReference type="SAM" id="Phobius"/>
    </source>
</evidence>
<evidence type="ECO:0000313" key="9">
    <source>
        <dbReference type="Proteomes" id="UP000821853"/>
    </source>
</evidence>
<dbReference type="InterPro" id="IPR052983">
    <property type="entry name" value="MFS_Riboflavin_Transporter"/>
</dbReference>
<proteinExistence type="predicted"/>
<sequence>MRTPPWEKAGLPQDLCRTAAPRHLSLVWSSTGGDHEVDQLSVAPQSRKASVVSVAQRAGSTRRSTINSVQDRTCARWASQRHNCELSLSQKQRPSRRGTLVSEHPSVISRRGTLTSSDGASGPPDLNECLTRRGTMLSIAGSLMARRSGRSDDCRSGRRRSTVSVVNSCHQLEVPSLRRESLKIALATIKEEGESASSSALQSALKVLKTPSFYLHALSYTTWSFFVDSLLTVMFDYAQDIGVSPNASVHGLTLFSAMDTVGRLFVPFLSDYGIISNYGLLTTAYLLLGLLQPLAPFIRGNLAFWALAAFMGMPSGYIVVGAPEVLASEIGTTNLPIAFGFMTTLGATGGFLRPPVIGEYCCLPQKFEAPMSIIQHQVDIKIVLCLIIRRAQSLPT</sequence>
<organism evidence="8 9">
    <name type="scientific">Haemaphysalis longicornis</name>
    <name type="common">Bush tick</name>
    <dbReference type="NCBI Taxonomy" id="44386"/>
    <lineage>
        <taxon>Eukaryota</taxon>
        <taxon>Metazoa</taxon>
        <taxon>Ecdysozoa</taxon>
        <taxon>Arthropoda</taxon>
        <taxon>Chelicerata</taxon>
        <taxon>Arachnida</taxon>
        <taxon>Acari</taxon>
        <taxon>Parasitiformes</taxon>
        <taxon>Ixodida</taxon>
        <taxon>Ixodoidea</taxon>
        <taxon>Ixodidae</taxon>
        <taxon>Haemaphysalinae</taxon>
        <taxon>Haemaphysalis</taxon>
    </lineage>
</organism>
<evidence type="ECO:0008006" key="10">
    <source>
        <dbReference type="Google" id="ProtNLM"/>
    </source>
</evidence>
<keyword evidence="2" id="KW-0813">Transport</keyword>
<dbReference type="EMBL" id="JABSTR010000008">
    <property type="protein sequence ID" value="KAH9378418.1"/>
    <property type="molecule type" value="Genomic_DNA"/>
</dbReference>
<name>A0A9J6GSK5_HAELO</name>
<evidence type="ECO:0000256" key="3">
    <source>
        <dbReference type="ARBA" id="ARBA00022692"/>
    </source>
</evidence>
<dbReference type="OrthoDB" id="6499973at2759"/>
<evidence type="ECO:0000256" key="2">
    <source>
        <dbReference type="ARBA" id="ARBA00022448"/>
    </source>
</evidence>